<dbReference type="EMBL" id="KQ414590">
    <property type="protein sequence ID" value="KOC70348.1"/>
    <property type="molecule type" value="Genomic_DNA"/>
</dbReference>
<dbReference type="AlphaFoldDB" id="A0A0L7RHU0"/>
<evidence type="ECO:0000256" key="1">
    <source>
        <dbReference type="SAM" id="MobiDB-lite"/>
    </source>
</evidence>
<name>A0A0L7RHU0_9HYME</name>
<keyword evidence="3" id="KW-1185">Reference proteome</keyword>
<organism evidence="2 3">
    <name type="scientific">Habropoda laboriosa</name>
    <dbReference type="NCBI Taxonomy" id="597456"/>
    <lineage>
        <taxon>Eukaryota</taxon>
        <taxon>Metazoa</taxon>
        <taxon>Ecdysozoa</taxon>
        <taxon>Arthropoda</taxon>
        <taxon>Hexapoda</taxon>
        <taxon>Insecta</taxon>
        <taxon>Pterygota</taxon>
        <taxon>Neoptera</taxon>
        <taxon>Endopterygota</taxon>
        <taxon>Hymenoptera</taxon>
        <taxon>Apocrita</taxon>
        <taxon>Aculeata</taxon>
        <taxon>Apoidea</taxon>
        <taxon>Anthophila</taxon>
        <taxon>Apidae</taxon>
        <taxon>Habropoda</taxon>
    </lineage>
</organism>
<evidence type="ECO:0000313" key="3">
    <source>
        <dbReference type="Proteomes" id="UP000053825"/>
    </source>
</evidence>
<dbReference type="Proteomes" id="UP000053825">
    <property type="component" value="Unassembled WGS sequence"/>
</dbReference>
<proteinExistence type="predicted"/>
<gene>
    <name evidence="2" type="ORF">WH47_02851</name>
</gene>
<sequence length="55" mass="5906">MQNYFAPAYSRAASWEPSQPKTPSATIASSSNSVQSDPNELALLAITAPLTTHRE</sequence>
<protein>
    <submittedName>
        <fullName evidence="2">Uncharacterized protein</fullName>
    </submittedName>
</protein>
<feature type="region of interest" description="Disordered" evidence="1">
    <location>
        <begin position="1"/>
        <end position="37"/>
    </location>
</feature>
<feature type="compositionally biased region" description="Polar residues" evidence="1">
    <location>
        <begin position="16"/>
        <end position="37"/>
    </location>
</feature>
<reference evidence="2 3" key="1">
    <citation type="submission" date="2015-07" db="EMBL/GenBank/DDBJ databases">
        <title>The genome of Habropoda laboriosa.</title>
        <authorList>
            <person name="Pan H."/>
            <person name="Kapheim K."/>
        </authorList>
    </citation>
    <scope>NUCLEOTIDE SEQUENCE [LARGE SCALE GENOMIC DNA]</scope>
    <source>
        <strain evidence="2">0110345459</strain>
    </source>
</reference>
<accession>A0A0L7RHU0</accession>
<evidence type="ECO:0000313" key="2">
    <source>
        <dbReference type="EMBL" id="KOC70348.1"/>
    </source>
</evidence>